<dbReference type="PANTHER" id="PTHR11807">
    <property type="entry name" value="ATPASES OF THE PP SUPERFAMILY-RELATED"/>
    <property type="match status" value="1"/>
</dbReference>
<dbReference type="GO" id="GO:0000049">
    <property type="term" value="F:tRNA binding"/>
    <property type="evidence" value="ECO:0007669"/>
    <property type="project" value="TreeGrafter"/>
</dbReference>
<dbReference type="SUPFAM" id="SSF52402">
    <property type="entry name" value="Adenine nucleotide alpha hydrolases-like"/>
    <property type="match status" value="1"/>
</dbReference>
<evidence type="ECO:0000256" key="1">
    <source>
        <dbReference type="ARBA" id="ARBA00022679"/>
    </source>
</evidence>
<protein>
    <submittedName>
        <fullName evidence="4">Cytoplasmic tRNA 2-thiolation protein 1 C-terminal domain-containing protein</fullName>
    </submittedName>
</protein>
<keyword evidence="1" id="KW-0808">Transferase</keyword>
<dbReference type="GO" id="GO:0002144">
    <property type="term" value="C:cytosolic tRNA wobble base thiouridylase complex"/>
    <property type="evidence" value="ECO:0007669"/>
    <property type="project" value="TreeGrafter"/>
</dbReference>
<reference evidence="4" key="1">
    <citation type="submission" date="2022-11" db="UniProtKB">
        <authorList>
            <consortium name="WormBaseParasite"/>
        </authorList>
    </citation>
    <scope>IDENTIFICATION</scope>
</reference>
<evidence type="ECO:0000259" key="2">
    <source>
        <dbReference type="Pfam" id="PF16503"/>
    </source>
</evidence>
<dbReference type="AlphaFoldDB" id="A0A915I0G0"/>
<dbReference type="InterPro" id="IPR014729">
    <property type="entry name" value="Rossmann-like_a/b/a_fold"/>
</dbReference>
<dbReference type="GO" id="GO:0002143">
    <property type="term" value="P:tRNA wobble position uridine thiolation"/>
    <property type="evidence" value="ECO:0007669"/>
    <property type="project" value="TreeGrafter"/>
</dbReference>
<dbReference type="OMA" id="NREVCEL"/>
<dbReference type="PANTHER" id="PTHR11807:SF12">
    <property type="entry name" value="CYTOPLASMIC TRNA 2-THIOLATION PROTEIN 1"/>
    <property type="match status" value="1"/>
</dbReference>
<proteinExistence type="predicted"/>
<dbReference type="Gene3D" id="3.40.50.620">
    <property type="entry name" value="HUPs"/>
    <property type="match status" value="1"/>
</dbReference>
<keyword evidence="3" id="KW-1185">Reference proteome</keyword>
<dbReference type="InterPro" id="IPR032442">
    <property type="entry name" value="CTU1_C"/>
</dbReference>
<dbReference type="GO" id="GO:0005739">
    <property type="term" value="C:mitochondrion"/>
    <property type="evidence" value="ECO:0007669"/>
    <property type="project" value="TreeGrafter"/>
</dbReference>
<evidence type="ECO:0000313" key="4">
    <source>
        <dbReference type="WBParaSite" id="nRc.2.0.1.t07597-RA"/>
    </source>
</evidence>
<name>A0A915I0G0_ROMCU</name>
<feature type="domain" description="Cytoplasmic tRNA 2-thiolation protein 1 C-terminal" evidence="2">
    <location>
        <begin position="127"/>
        <end position="150"/>
    </location>
</feature>
<accession>A0A915I0G0</accession>
<dbReference type="WBParaSite" id="nRc.2.0.1.t07597-RA">
    <property type="protein sequence ID" value="nRc.2.0.1.t07597-RA"/>
    <property type="gene ID" value="nRc.2.0.1.g07597"/>
</dbReference>
<dbReference type="Proteomes" id="UP000887565">
    <property type="component" value="Unplaced"/>
</dbReference>
<dbReference type="GO" id="GO:0016740">
    <property type="term" value="F:transferase activity"/>
    <property type="evidence" value="ECO:0007669"/>
    <property type="project" value="UniProtKB-KW"/>
</dbReference>
<organism evidence="3 4">
    <name type="scientific">Romanomermis culicivorax</name>
    <name type="common">Nematode worm</name>
    <dbReference type="NCBI Taxonomy" id="13658"/>
    <lineage>
        <taxon>Eukaryota</taxon>
        <taxon>Metazoa</taxon>
        <taxon>Ecdysozoa</taxon>
        <taxon>Nematoda</taxon>
        <taxon>Enoplea</taxon>
        <taxon>Dorylaimia</taxon>
        <taxon>Mermithida</taxon>
        <taxon>Mermithoidea</taxon>
        <taxon>Mermithidae</taxon>
        <taxon>Romanomermis</taxon>
    </lineage>
</organism>
<sequence length="202" mass="22974">MNLLRGDIARLQRCTHPLSGARDELPRVKPLYYSYEKEIVLYARFRNLQYFATECIYAPNSYRGHARTFIKQLERLRPRSITDILASGQFLSKICKSLHQNSSQNDKNRAKIMQISGGRLSIQTRSTCQKCGSISSQPICYACSLLDILRRLNSPGLKNDVQYISVDRRTIESNAKTKEIACIEDLVTENSTKKKTCACGES</sequence>
<dbReference type="Pfam" id="PF16503">
    <property type="entry name" value="zn-ribbon_14"/>
    <property type="match status" value="1"/>
</dbReference>
<evidence type="ECO:0000313" key="3">
    <source>
        <dbReference type="Proteomes" id="UP000887565"/>
    </source>
</evidence>